<reference evidence="2" key="1">
    <citation type="submission" date="2014-09" db="EMBL/GenBank/DDBJ databases">
        <authorList>
            <person name="Sharma Rahul"/>
            <person name="Thines Marco"/>
        </authorList>
    </citation>
    <scope>NUCLEOTIDE SEQUENCE [LARGE SCALE GENOMIC DNA]</scope>
</reference>
<accession>A0A0P1AD85</accession>
<name>A0A0P1AD85_PLAHL</name>
<protein>
    <submittedName>
        <fullName evidence="1">Uncharacterized protein</fullName>
    </submittedName>
</protein>
<dbReference type="Proteomes" id="UP000054928">
    <property type="component" value="Unassembled WGS sequence"/>
</dbReference>
<evidence type="ECO:0000313" key="2">
    <source>
        <dbReference type="Proteomes" id="UP000054928"/>
    </source>
</evidence>
<dbReference type="GeneID" id="59053039"/>
<proteinExistence type="predicted"/>
<dbReference type="AlphaFoldDB" id="A0A0P1AD85"/>
<organism evidence="1 2">
    <name type="scientific">Plasmopara halstedii</name>
    <name type="common">Downy mildew of sunflower</name>
    <dbReference type="NCBI Taxonomy" id="4781"/>
    <lineage>
        <taxon>Eukaryota</taxon>
        <taxon>Sar</taxon>
        <taxon>Stramenopiles</taxon>
        <taxon>Oomycota</taxon>
        <taxon>Peronosporomycetes</taxon>
        <taxon>Peronosporales</taxon>
        <taxon>Peronosporaceae</taxon>
        <taxon>Plasmopara</taxon>
    </lineage>
</organism>
<dbReference type="EMBL" id="CCYD01000322">
    <property type="protein sequence ID" value="CEG38869.1"/>
    <property type="molecule type" value="Genomic_DNA"/>
</dbReference>
<dbReference type="RefSeq" id="XP_036263092.1">
    <property type="nucleotide sequence ID" value="XM_036407384.1"/>
</dbReference>
<keyword evidence="2" id="KW-1185">Reference proteome</keyword>
<sequence length="101" mass="11894">MLSALLLSRMRHFIQTEELPKYLKKRGMELVNEIVGNRLARKYFAPYINGELNSENFQKTMLEKHPFLAKETREKAEKLLDRASRFLGSYLKQHFYANAGD</sequence>
<evidence type="ECO:0000313" key="1">
    <source>
        <dbReference type="EMBL" id="CEG38869.1"/>
    </source>
</evidence>